<keyword evidence="11" id="KW-0472">Membrane</keyword>
<evidence type="ECO:0000313" key="20">
    <source>
        <dbReference type="EMBL" id="KAG8436757.1"/>
    </source>
</evidence>
<feature type="signal peptide" evidence="17">
    <location>
        <begin position="1"/>
        <end position="24"/>
    </location>
</feature>
<keyword evidence="8 17" id="KW-0732">Signal</keyword>
<evidence type="ECO:0000256" key="16">
    <source>
        <dbReference type="ARBA" id="ARBA00031171"/>
    </source>
</evidence>
<dbReference type="InterPro" id="IPR036116">
    <property type="entry name" value="FN3_sf"/>
</dbReference>
<evidence type="ECO:0000259" key="19">
    <source>
        <dbReference type="Pfam" id="PF09294"/>
    </source>
</evidence>
<evidence type="ECO:0000256" key="4">
    <source>
        <dbReference type="ARBA" id="ARBA00011184"/>
    </source>
</evidence>
<dbReference type="Proteomes" id="UP000812440">
    <property type="component" value="Chromosome 4"/>
</dbReference>
<dbReference type="PANTHER" id="PTHR20859">
    <property type="entry name" value="INTERFERON/INTERLEUKIN RECEPTOR"/>
    <property type="match status" value="1"/>
</dbReference>
<dbReference type="GO" id="GO:0007596">
    <property type="term" value="P:blood coagulation"/>
    <property type="evidence" value="ECO:0007669"/>
    <property type="project" value="UniProtKB-KW"/>
</dbReference>
<keyword evidence="10" id="KW-0094">Blood coagulation</keyword>
<evidence type="ECO:0000256" key="2">
    <source>
        <dbReference type="ARBA" id="ARBA00004479"/>
    </source>
</evidence>
<keyword evidence="9" id="KW-1133">Transmembrane helix</keyword>
<gene>
    <name evidence="20" type="ORF">GDO86_007734</name>
</gene>
<accession>A0A8T2IZ39</accession>
<dbReference type="PRINTS" id="PR00346">
    <property type="entry name" value="TISSUEFACTOR"/>
</dbReference>
<reference evidence="20" key="1">
    <citation type="thesis" date="2020" institute="ProQuest LLC" country="789 East Eisenhower Parkway, Ann Arbor, MI, USA">
        <title>Comparative Genomics and Chromosome Evolution.</title>
        <authorList>
            <person name="Mudd A.B."/>
        </authorList>
    </citation>
    <scope>NUCLEOTIDE SEQUENCE</scope>
    <source>
        <strain evidence="20">Female2</strain>
        <tissue evidence="20">Blood</tissue>
    </source>
</reference>
<evidence type="ECO:0000256" key="17">
    <source>
        <dbReference type="SAM" id="SignalP"/>
    </source>
</evidence>
<evidence type="ECO:0000256" key="15">
    <source>
        <dbReference type="ARBA" id="ARBA00023288"/>
    </source>
</evidence>
<comment type="function">
    <text evidence="1">Initiates blood coagulation by forming a complex with circulating factor VII or VIIa. The [TF:VIIa] complex activates factors IX or X by specific limited proteolysis. TF plays a role in normal hemostasis by initiating the cell-surface assembly and propagation of the coagulation protease cascade.</text>
</comment>
<keyword evidence="6" id="KW-0812">Transmembrane</keyword>
<dbReference type="Gene3D" id="2.60.40.10">
    <property type="entry name" value="Immunoglobulins"/>
    <property type="match status" value="2"/>
</dbReference>
<sequence length="236" mass="27128">MWALNILTSLLLMGCSICWHRTAATGTETLNIPIAENITWSSLNLKTLLEWQPKPENYRYTVEVAAEGENWKKKCINTLATECDVTDLLENVKGTYHARVISQPLDTEEYTEEYPYSTSNSFSPYQQSIIGKPGFESYDFNADSTKLKVIIKDPLTPYRFPNGSFKSIRDVFKDDLRYTLNYRKSSSTGKVSKHAFRLQIKAAYLACNSCFAFVRLIRIIELRISYTKPNIFEIQL</sequence>
<keyword evidence="14" id="KW-0325">Glycoprotein</keyword>
<comment type="subcellular location">
    <subcellularLocation>
        <location evidence="2">Membrane</location>
        <topology evidence="2">Single-pass type I membrane protein</topology>
    </subcellularLocation>
</comment>
<dbReference type="InterPro" id="IPR050650">
    <property type="entry name" value="Type-II_Cytokine-TF_Rcpt"/>
</dbReference>
<comment type="similarity">
    <text evidence="3">Belongs to the tissue factor family.</text>
</comment>
<feature type="chain" id="PRO_5035914162" description="Tissue factor" evidence="17">
    <location>
        <begin position="25"/>
        <end position="236"/>
    </location>
</feature>
<dbReference type="InterPro" id="IPR015373">
    <property type="entry name" value="Interferon/interleukin_rcp_dom"/>
</dbReference>
<evidence type="ECO:0000259" key="18">
    <source>
        <dbReference type="Pfam" id="PF01108"/>
    </source>
</evidence>
<dbReference type="InterPro" id="IPR013783">
    <property type="entry name" value="Ig-like_fold"/>
</dbReference>
<comment type="caution">
    <text evidence="20">The sequence shown here is derived from an EMBL/GenBank/DDBJ whole genome shotgun (WGS) entry which is preliminary data.</text>
</comment>
<dbReference type="EMBL" id="JAACNH010000007">
    <property type="protein sequence ID" value="KAG8436757.1"/>
    <property type="molecule type" value="Genomic_DNA"/>
</dbReference>
<dbReference type="GO" id="GO:0004896">
    <property type="term" value="F:cytokine receptor activity"/>
    <property type="evidence" value="ECO:0007669"/>
    <property type="project" value="TreeGrafter"/>
</dbReference>
<evidence type="ECO:0000256" key="6">
    <source>
        <dbReference type="ARBA" id="ARBA00022692"/>
    </source>
</evidence>
<evidence type="ECO:0000256" key="7">
    <source>
        <dbReference type="ARBA" id="ARBA00022696"/>
    </source>
</evidence>
<evidence type="ECO:0000256" key="8">
    <source>
        <dbReference type="ARBA" id="ARBA00022729"/>
    </source>
</evidence>
<organism evidence="20 21">
    <name type="scientific">Hymenochirus boettgeri</name>
    <name type="common">Congo dwarf clawed frog</name>
    <dbReference type="NCBI Taxonomy" id="247094"/>
    <lineage>
        <taxon>Eukaryota</taxon>
        <taxon>Metazoa</taxon>
        <taxon>Chordata</taxon>
        <taxon>Craniata</taxon>
        <taxon>Vertebrata</taxon>
        <taxon>Euteleostomi</taxon>
        <taxon>Amphibia</taxon>
        <taxon>Batrachia</taxon>
        <taxon>Anura</taxon>
        <taxon>Pipoidea</taxon>
        <taxon>Pipidae</taxon>
        <taxon>Pipinae</taxon>
        <taxon>Hymenochirus</taxon>
    </lineage>
</organism>
<dbReference type="Pfam" id="PF01108">
    <property type="entry name" value="Tissue_fac"/>
    <property type="match status" value="1"/>
</dbReference>
<keyword evidence="13" id="KW-1015">Disulfide bond</keyword>
<comment type="subunit">
    <text evidence="4">Interacts with HSPE; the interaction, inhibited by heparin, promotes the generation of activated factor X and activates coagulation in the presence of activated factor VII.</text>
</comment>
<evidence type="ECO:0000313" key="21">
    <source>
        <dbReference type="Proteomes" id="UP000812440"/>
    </source>
</evidence>
<evidence type="ECO:0000256" key="12">
    <source>
        <dbReference type="ARBA" id="ARBA00023139"/>
    </source>
</evidence>
<keyword evidence="21" id="KW-1185">Reference proteome</keyword>
<evidence type="ECO:0000256" key="9">
    <source>
        <dbReference type="ARBA" id="ARBA00022989"/>
    </source>
</evidence>
<evidence type="ECO:0000256" key="10">
    <source>
        <dbReference type="ARBA" id="ARBA00023084"/>
    </source>
</evidence>
<evidence type="ECO:0000256" key="5">
    <source>
        <dbReference type="ARBA" id="ARBA00018722"/>
    </source>
</evidence>
<evidence type="ECO:0000256" key="14">
    <source>
        <dbReference type="ARBA" id="ARBA00023180"/>
    </source>
</evidence>
<feature type="domain" description="Interferon/interleukin receptor" evidence="19">
    <location>
        <begin position="129"/>
        <end position="191"/>
    </location>
</feature>
<dbReference type="InterPro" id="IPR001187">
    <property type="entry name" value="Tissue_factor"/>
</dbReference>
<evidence type="ECO:0000256" key="1">
    <source>
        <dbReference type="ARBA" id="ARBA00002201"/>
    </source>
</evidence>
<feature type="domain" description="Fibronectin type-III" evidence="18">
    <location>
        <begin position="10"/>
        <end position="104"/>
    </location>
</feature>
<keyword evidence="7" id="KW-0356">Hemostasis</keyword>
<evidence type="ECO:0000256" key="13">
    <source>
        <dbReference type="ARBA" id="ARBA00023157"/>
    </source>
</evidence>
<dbReference type="GO" id="GO:0005886">
    <property type="term" value="C:plasma membrane"/>
    <property type="evidence" value="ECO:0007669"/>
    <property type="project" value="TreeGrafter"/>
</dbReference>
<dbReference type="AlphaFoldDB" id="A0A8T2IZ39"/>
<dbReference type="PANTHER" id="PTHR20859:SF22">
    <property type="entry name" value="TISSUE FACTOR"/>
    <property type="match status" value="1"/>
</dbReference>
<dbReference type="FunFam" id="2.60.40.10:FF:000746">
    <property type="entry name" value="Tissue factor"/>
    <property type="match status" value="1"/>
</dbReference>
<dbReference type="SUPFAM" id="SSF49265">
    <property type="entry name" value="Fibronectin type III"/>
    <property type="match status" value="2"/>
</dbReference>
<name>A0A8T2IZ39_9PIPI</name>
<proteinExistence type="inferred from homology"/>
<keyword evidence="15" id="KW-0449">Lipoprotein</keyword>
<protein>
    <recommendedName>
        <fullName evidence="5">Tissue factor</fullName>
    </recommendedName>
    <alternativeName>
        <fullName evidence="16">Coagulation factor III</fullName>
    </alternativeName>
</protein>
<dbReference type="Pfam" id="PF09294">
    <property type="entry name" value="Interfer-bind"/>
    <property type="match status" value="1"/>
</dbReference>
<keyword evidence="12" id="KW-0564">Palmitate</keyword>
<dbReference type="InterPro" id="IPR003961">
    <property type="entry name" value="FN3_dom"/>
</dbReference>
<evidence type="ECO:0000256" key="3">
    <source>
        <dbReference type="ARBA" id="ARBA00009197"/>
    </source>
</evidence>
<evidence type="ECO:0000256" key="11">
    <source>
        <dbReference type="ARBA" id="ARBA00023136"/>
    </source>
</evidence>
<dbReference type="OrthoDB" id="8942372at2759"/>